<organism evidence="8 9">
    <name type="scientific">Exophiala xenobiotica</name>
    <dbReference type="NCBI Taxonomy" id="348802"/>
    <lineage>
        <taxon>Eukaryota</taxon>
        <taxon>Fungi</taxon>
        <taxon>Dikarya</taxon>
        <taxon>Ascomycota</taxon>
        <taxon>Pezizomycotina</taxon>
        <taxon>Eurotiomycetes</taxon>
        <taxon>Chaetothyriomycetidae</taxon>
        <taxon>Chaetothyriales</taxon>
        <taxon>Herpotrichiellaceae</taxon>
        <taxon>Exophiala</taxon>
    </lineage>
</organism>
<dbReference type="RefSeq" id="XP_013316716.1">
    <property type="nucleotide sequence ID" value="XM_013461262.1"/>
</dbReference>
<evidence type="ECO:0000256" key="4">
    <source>
        <dbReference type="ARBA" id="ARBA00023136"/>
    </source>
</evidence>
<feature type="transmembrane region" description="Helical" evidence="6">
    <location>
        <begin position="511"/>
        <end position="533"/>
    </location>
</feature>
<proteinExistence type="predicted"/>
<feature type="transmembrane region" description="Helical" evidence="6">
    <location>
        <begin position="416"/>
        <end position="441"/>
    </location>
</feature>
<evidence type="ECO:0000256" key="5">
    <source>
        <dbReference type="SAM" id="MobiDB-lite"/>
    </source>
</evidence>
<dbReference type="PANTHER" id="PTHR23502">
    <property type="entry name" value="MAJOR FACILITATOR SUPERFAMILY"/>
    <property type="match status" value="1"/>
</dbReference>
<evidence type="ECO:0000256" key="1">
    <source>
        <dbReference type="ARBA" id="ARBA00004141"/>
    </source>
</evidence>
<feature type="compositionally biased region" description="Polar residues" evidence="5">
    <location>
        <begin position="278"/>
        <end position="288"/>
    </location>
</feature>
<feature type="domain" description="Cytochrome c oxidase assembly factor 3 mitochondrial coiled-coil" evidence="7">
    <location>
        <begin position="561"/>
        <end position="601"/>
    </location>
</feature>
<dbReference type="PANTHER" id="PTHR23502:SF34">
    <property type="entry name" value="PROTEIN HOL1"/>
    <property type="match status" value="1"/>
</dbReference>
<feature type="transmembrane region" description="Helical" evidence="6">
    <location>
        <begin position="91"/>
        <end position="109"/>
    </location>
</feature>
<keyword evidence="4 6" id="KW-0472">Membrane</keyword>
<evidence type="ECO:0000313" key="8">
    <source>
        <dbReference type="EMBL" id="KIW56132.1"/>
    </source>
</evidence>
<feature type="region of interest" description="Disordered" evidence="5">
    <location>
        <begin position="257"/>
        <end position="296"/>
    </location>
</feature>
<feature type="transmembrane region" description="Helical" evidence="6">
    <location>
        <begin position="447"/>
        <end position="468"/>
    </location>
</feature>
<dbReference type="Pfam" id="PF09813">
    <property type="entry name" value="Coa3_cc"/>
    <property type="match status" value="1"/>
</dbReference>
<dbReference type="STRING" id="348802.A0A0D2D151"/>
<dbReference type="Pfam" id="PF07690">
    <property type="entry name" value="MFS_1"/>
    <property type="match status" value="1"/>
</dbReference>
<feature type="region of interest" description="Disordered" evidence="5">
    <location>
        <begin position="605"/>
        <end position="625"/>
    </location>
</feature>
<evidence type="ECO:0000313" key="9">
    <source>
        <dbReference type="Proteomes" id="UP000054342"/>
    </source>
</evidence>
<reference evidence="8 9" key="1">
    <citation type="submission" date="2015-01" db="EMBL/GenBank/DDBJ databases">
        <title>The Genome Sequence of Exophiala xenobiotica CBS118157.</title>
        <authorList>
            <consortium name="The Broad Institute Genomics Platform"/>
            <person name="Cuomo C."/>
            <person name="de Hoog S."/>
            <person name="Gorbushina A."/>
            <person name="Stielow B."/>
            <person name="Teixiera M."/>
            <person name="Abouelleil A."/>
            <person name="Chapman S.B."/>
            <person name="Priest M."/>
            <person name="Young S.K."/>
            <person name="Wortman J."/>
            <person name="Nusbaum C."/>
            <person name="Birren B."/>
        </authorList>
    </citation>
    <scope>NUCLEOTIDE SEQUENCE [LARGE SCALE GENOMIC DNA]</scope>
    <source>
        <strain evidence="8 9">CBS 118157</strain>
    </source>
</reference>
<feature type="transmembrane region" description="Helical" evidence="6">
    <location>
        <begin position="480"/>
        <end position="499"/>
    </location>
</feature>
<dbReference type="InterPro" id="IPR036259">
    <property type="entry name" value="MFS_trans_sf"/>
</dbReference>
<accession>A0A0D2D151</accession>
<evidence type="ECO:0000256" key="3">
    <source>
        <dbReference type="ARBA" id="ARBA00022989"/>
    </source>
</evidence>
<feature type="transmembrane region" description="Helical" evidence="6">
    <location>
        <begin position="121"/>
        <end position="139"/>
    </location>
</feature>
<dbReference type="Gene3D" id="1.20.1250.20">
    <property type="entry name" value="MFS general substrate transporter like domains"/>
    <property type="match status" value="1"/>
</dbReference>
<feature type="compositionally biased region" description="Basic and acidic residues" evidence="5">
    <location>
        <begin position="257"/>
        <end position="276"/>
    </location>
</feature>
<dbReference type="SUPFAM" id="SSF103473">
    <property type="entry name" value="MFS general substrate transporter"/>
    <property type="match status" value="1"/>
</dbReference>
<feature type="transmembrane region" description="Helical" evidence="6">
    <location>
        <begin position="209"/>
        <end position="231"/>
    </location>
</feature>
<name>A0A0D2D151_9EURO</name>
<dbReference type="HOGENOM" id="CLU_008455_13_3_1"/>
<dbReference type="EMBL" id="KN847319">
    <property type="protein sequence ID" value="KIW56132.1"/>
    <property type="molecule type" value="Genomic_DNA"/>
</dbReference>
<dbReference type="OrthoDB" id="5215911at2759"/>
<dbReference type="InterPro" id="IPR018628">
    <property type="entry name" value="Coa3_CC"/>
</dbReference>
<keyword evidence="9" id="KW-1185">Reference proteome</keyword>
<evidence type="ECO:0000256" key="2">
    <source>
        <dbReference type="ARBA" id="ARBA00022692"/>
    </source>
</evidence>
<dbReference type="GO" id="GO:0005886">
    <property type="term" value="C:plasma membrane"/>
    <property type="evidence" value="ECO:0007669"/>
    <property type="project" value="TreeGrafter"/>
</dbReference>
<feature type="transmembrane region" description="Helical" evidence="6">
    <location>
        <begin position="573"/>
        <end position="591"/>
    </location>
</feature>
<dbReference type="AlphaFoldDB" id="A0A0D2D151"/>
<protein>
    <recommendedName>
        <fullName evidence="7">Cytochrome c oxidase assembly factor 3 mitochondrial coiled-coil domain-containing protein</fullName>
    </recommendedName>
</protein>
<keyword evidence="3 6" id="KW-1133">Transmembrane helix</keyword>
<dbReference type="GO" id="GO:0022857">
    <property type="term" value="F:transmembrane transporter activity"/>
    <property type="evidence" value="ECO:0007669"/>
    <property type="project" value="InterPro"/>
</dbReference>
<keyword evidence="2 6" id="KW-0812">Transmembrane</keyword>
<dbReference type="GeneID" id="25326722"/>
<dbReference type="FunFam" id="1.20.1250.20:FF:000224">
    <property type="entry name" value="MFS transporter, putative"/>
    <property type="match status" value="1"/>
</dbReference>
<sequence length="625" mass="69107">MEESIPGTLRLFDADGNPLVTEGTGLKKHGDIVLVPQPTDSPNDPLHWSMPRKIWHSVLVCFVTALTAATSNDAGAAQYNENLEIGVSYGSFNTGAGVLFVGIGYWCLLSSPMVYLYGRRILYLICMLFGLIGGIWFARAQTTSSAVWNQLFVGASESVAEATVQLSLMDLWFQHQRGSVLGIYVLATSIGTYLGPLIASYIADSSLDWRWIGYFGAIFSGATFLVFLFGLEETAFQRPKYLINGGERYLIDGVNRADSEKSGDHDTKAGDKEKVTGEAQQTPSSLERSNGADERPKSYWERHRIITPAPNLKGTGFKQYFQRLWHILKVFSFPAVWYSGLQWGAQDAWLTFYLTVMEDTWYGPPWNYSDAADGNMNIPCLIGAVIGCFYGGWGSDKFVIWMAKRNGGIMEAEHRLWLLFPTACIFPVGLWIFGIGTAYGWSWPAPYVGLGFIGFGWGCAGDLSMAYLMDAYPEMVLEGMVGVATINNSIALIFTFTASDWLEASGIKNTFIAIGVLAFVFLMTTLPMIVWAIDDVEIVKEIYSLKRSSYYNPDYRTGAALNRARRPYLFKNMVTGVAIFSFAIGVFAFTLRAVGQDRFEDVIVPDAPAQPSPKPGTAQVNGMRS</sequence>
<feature type="transmembrane region" description="Helical" evidence="6">
    <location>
        <begin position="327"/>
        <end position="345"/>
    </location>
</feature>
<feature type="transmembrane region" description="Helical" evidence="6">
    <location>
        <begin position="376"/>
        <end position="395"/>
    </location>
</feature>
<evidence type="ECO:0000259" key="7">
    <source>
        <dbReference type="Pfam" id="PF09813"/>
    </source>
</evidence>
<comment type="subcellular location">
    <subcellularLocation>
        <location evidence="1">Membrane</location>
        <topology evidence="1">Multi-pass membrane protein</topology>
    </subcellularLocation>
</comment>
<dbReference type="Proteomes" id="UP000054342">
    <property type="component" value="Unassembled WGS sequence"/>
</dbReference>
<feature type="transmembrane region" description="Helical" evidence="6">
    <location>
        <begin position="180"/>
        <end position="203"/>
    </location>
</feature>
<dbReference type="InterPro" id="IPR011701">
    <property type="entry name" value="MFS"/>
</dbReference>
<gene>
    <name evidence="8" type="ORF">PV05_04814</name>
</gene>
<evidence type="ECO:0000256" key="6">
    <source>
        <dbReference type="SAM" id="Phobius"/>
    </source>
</evidence>